<dbReference type="AlphaFoldDB" id="A0A8S9Q155"/>
<accession>A0A8S9Q155</accession>
<sequence>MTASELLDKPVLLIWSYSNDGFDLRAPEITTSVEHDDEWLKGLPQLYEKTMALELLASFSTEAQRFGARVFDHTVAMNSGMDMGKHYGKLGPHR</sequence>
<comment type="caution">
    <text evidence="1">The sequence shown here is derived from an EMBL/GenBank/DDBJ whole genome shotgun (WGS) entry which is preliminary data.</text>
</comment>
<name>A0A8S9Q155_BRACR</name>
<dbReference type="Proteomes" id="UP000712600">
    <property type="component" value="Unassembled WGS sequence"/>
</dbReference>
<gene>
    <name evidence="1" type="ORF">F2Q69_00023140</name>
</gene>
<reference evidence="1" key="1">
    <citation type="submission" date="2019-12" db="EMBL/GenBank/DDBJ databases">
        <title>Genome sequencing and annotation of Brassica cretica.</title>
        <authorList>
            <person name="Studholme D.J."/>
            <person name="Sarris P."/>
        </authorList>
    </citation>
    <scope>NUCLEOTIDE SEQUENCE</scope>
    <source>
        <strain evidence="1">PFS-109/04</strain>
        <tissue evidence="1">Leaf</tissue>
    </source>
</reference>
<evidence type="ECO:0000313" key="1">
    <source>
        <dbReference type="EMBL" id="KAF3535386.1"/>
    </source>
</evidence>
<organism evidence="1 2">
    <name type="scientific">Brassica cretica</name>
    <name type="common">Mustard</name>
    <dbReference type="NCBI Taxonomy" id="69181"/>
    <lineage>
        <taxon>Eukaryota</taxon>
        <taxon>Viridiplantae</taxon>
        <taxon>Streptophyta</taxon>
        <taxon>Embryophyta</taxon>
        <taxon>Tracheophyta</taxon>
        <taxon>Spermatophyta</taxon>
        <taxon>Magnoliopsida</taxon>
        <taxon>eudicotyledons</taxon>
        <taxon>Gunneridae</taxon>
        <taxon>Pentapetalae</taxon>
        <taxon>rosids</taxon>
        <taxon>malvids</taxon>
        <taxon>Brassicales</taxon>
        <taxon>Brassicaceae</taxon>
        <taxon>Brassiceae</taxon>
        <taxon>Brassica</taxon>
    </lineage>
</organism>
<dbReference type="EMBL" id="QGKX02001290">
    <property type="protein sequence ID" value="KAF3535386.1"/>
    <property type="molecule type" value="Genomic_DNA"/>
</dbReference>
<proteinExistence type="predicted"/>
<evidence type="ECO:0000313" key="2">
    <source>
        <dbReference type="Proteomes" id="UP000712600"/>
    </source>
</evidence>
<protein>
    <submittedName>
        <fullName evidence="1">Uncharacterized protein</fullName>
    </submittedName>
</protein>